<evidence type="ECO:0000313" key="3">
    <source>
        <dbReference type="Proteomes" id="UP000183190"/>
    </source>
</evidence>
<evidence type="ECO:0000313" key="2">
    <source>
        <dbReference type="EMBL" id="SEH47270.1"/>
    </source>
</evidence>
<keyword evidence="1" id="KW-0472">Membrane</keyword>
<organism evidence="2 3">
    <name type="scientific">Ruminococcus flavefaciens</name>
    <dbReference type="NCBI Taxonomy" id="1265"/>
    <lineage>
        <taxon>Bacteria</taxon>
        <taxon>Bacillati</taxon>
        <taxon>Bacillota</taxon>
        <taxon>Clostridia</taxon>
        <taxon>Eubacteriales</taxon>
        <taxon>Oscillospiraceae</taxon>
        <taxon>Ruminococcus</taxon>
    </lineage>
</organism>
<name>A0A1H6IET8_RUMFL</name>
<accession>A0A1H6IET8</accession>
<keyword evidence="1" id="KW-1133">Transmembrane helix</keyword>
<dbReference type="OrthoDB" id="1823512at2"/>
<gene>
    <name evidence="2" type="ORF">SAMN02910265_00881</name>
</gene>
<protein>
    <recommendedName>
        <fullName evidence="4">Zinc-ribbon domain-containing protein</fullName>
    </recommendedName>
</protein>
<dbReference type="EMBL" id="FNWV01000002">
    <property type="protein sequence ID" value="SEH47270.1"/>
    <property type="molecule type" value="Genomic_DNA"/>
</dbReference>
<reference evidence="2 3" key="1">
    <citation type="submission" date="2016-10" db="EMBL/GenBank/DDBJ databases">
        <authorList>
            <person name="de Groot N.N."/>
        </authorList>
    </citation>
    <scope>NUCLEOTIDE SEQUENCE [LARGE SCALE GENOMIC DNA]</scope>
    <source>
        <strain evidence="2 3">YAD2003</strain>
    </source>
</reference>
<dbReference type="RefSeq" id="WP_074714663.1">
    <property type="nucleotide sequence ID" value="NZ_FNWV01000002.1"/>
</dbReference>
<dbReference type="AlphaFoldDB" id="A0A1H6IET8"/>
<dbReference type="Proteomes" id="UP000183190">
    <property type="component" value="Unassembled WGS sequence"/>
</dbReference>
<keyword evidence="1" id="KW-0812">Transmembrane</keyword>
<evidence type="ECO:0000256" key="1">
    <source>
        <dbReference type="SAM" id="Phobius"/>
    </source>
</evidence>
<feature type="transmembrane region" description="Helical" evidence="1">
    <location>
        <begin position="57"/>
        <end position="75"/>
    </location>
</feature>
<sequence>MICPHCGASISENEEKCPYCDSFLDTKKKNINIEDIQREIHDKISPLQSDPDDKPNAFMIILSLITPIGILLFIINLMMERPKSAKACFLAAFITMFIFVFGFIIFGFFEMHSMSSSMPDMPDFFVN</sequence>
<proteinExistence type="predicted"/>
<evidence type="ECO:0008006" key="4">
    <source>
        <dbReference type="Google" id="ProtNLM"/>
    </source>
</evidence>
<feature type="transmembrane region" description="Helical" evidence="1">
    <location>
        <begin position="87"/>
        <end position="109"/>
    </location>
</feature>